<dbReference type="AlphaFoldDB" id="A0A1D1VA45"/>
<proteinExistence type="predicted"/>
<reference evidence="1 2" key="1">
    <citation type="journal article" date="2016" name="Nat. Commun.">
        <title>Extremotolerant tardigrade genome and improved radiotolerance of human cultured cells by tardigrade-unique protein.</title>
        <authorList>
            <person name="Hashimoto T."/>
            <person name="Horikawa D.D."/>
            <person name="Saito Y."/>
            <person name="Kuwahara H."/>
            <person name="Kozuka-Hata H."/>
            <person name="Shin-I T."/>
            <person name="Minakuchi Y."/>
            <person name="Ohishi K."/>
            <person name="Motoyama A."/>
            <person name="Aizu T."/>
            <person name="Enomoto A."/>
            <person name="Kondo K."/>
            <person name="Tanaka S."/>
            <person name="Hara Y."/>
            <person name="Koshikawa S."/>
            <person name="Sagara H."/>
            <person name="Miura T."/>
            <person name="Yokobori S."/>
            <person name="Miyagawa K."/>
            <person name="Suzuki Y."/>
            <person name="Kubo T."/>
            <person name="Oyama M."/>
            <person name="Kohara Y."/>
            <person name="Fujiyama A."/>
            <person name="Arakawa K."/>
            <person name="Katayama T."/>
            <person name="Toyoda A."/>
            <person name="Kunieda T."/>
        </authorList>
    </citation>
    <scope>NUCLEOTIDE SEQUENCE [LARGE SCALE GENOMIC DNA]</scope>
    <source>
        <strain evidence="1 2">YOKOZUNA-1</strain>
    </source>
</reference>
<comment type="caution">
    <text evidence="1">The sequence shown here is derived from an EMBL/GenBank/DDBJ whole genome shotgun (WGS) entry which is preliminary data.</text>
</comment>
<evidence type="ECO:0000313" key="2">
    <source>
        <dbReference type="Proteomes" id="UP000186922"/>
    </source>
</evidence>
<accession>A0A1D1VA45</accession>
<dbReference type="EMBL" id="BDGG01000003">
    <property type="protein sequence ID" value="GAU95408.1"/>
    <property type="molecule type" value="Genomic_DNA"/>
</dbReference>
<organism evidence="1 2">
    <name type="scientific">Ramazzottius varieornatus</name>
    <name type="common">Water bear</name>
    <name type="synonym">Tardigrade</name>
    <dbReference type="NCBI Taxonomy" id="947166"/>
    <lineage>
        <taxon>Eukaryota</taxon>
        <taxon>Metazoa</taxon>
        <taxon>Ecdysozoa</taxon>
        <taxon>Tardigrada</taxon>
        <taxon>Eutardigrada</taxon>
        <taxon>Parachela</taxon>
        <taxon>Hypsibioidea</taxon>
        <taxon>Ramazzottiidae</taxon>
        <taxon>Ramazzottius</taxon>
    </lineage>
</organism>
<keyword evidence="2" id="KW-1185">Reference proteome</keyword>
<evidence type="ECO:0000313" key="1">
    <source>
        <dbReference type="EMBL" id="GAU95408.1"/>
    </source>
</evidence>
<dbReference type="Proteomes" id="UP000186922">
    <property type="component" value="Unassembled WGS sequence"/>
</dbReference>
<protein>
    <submittedName>
        <fullName evidence="1">Uncharacterized protein</fullName>
    </submittedName>
</protein>
<name>A0A1D1VA45_RAMVA</name>
<gene>
    <name evidence="1" type="primary">RvY_07031-1</name>
    <name evidence="1" type="synonym">RvY_07031.1</name>
    <name evidence="1" type="ORF">RvY_07031</name>
</gene>
<sequence length="178" mass="19117">MTLIPACGDAIHAKAFSDRTQQMVQGLHNTKVLGVETRLDQPARHVPRKHGEGNLVQEKAAQASLSHWPVYPALSAFGISSHSWLPVASCNYRIGAAISQGRAPAPSPHSGGPEFSVVQLDFDSTIVNCIVRHLYSVLATFVQSPVMSCQKGAPLTHGLPKPQAADYGENDENVISKE</sequence>